<keyword evidence="12" id="KW-1185">Reference proteome</keyword>
<keyword evidence="8" id="KW-0843">Virulence</keyword>
<feature type="transmembrane region" description="Helical" evidence="9">
    <location>
        <begin position="123"/>
        <end position="148"/>
    </location>
</feature>
<dbReference type="InterPro" id="IPR003594">
    <property type="entry name" value="HATPase_dom"/>
</dbReference>
<dbReference type="GeneID" id="25397329"/>
<dbReference type="SUPFAM" id="SSF55874">
    <property type="entry name" value="ATPase domain of HSP90 chaperone/DNA topoisomerase II/histidine kinase"/>
    <property type="match status" value="1"/>
</dbReference>
<keyword evidence="3" id="KW-0597">Phosphoprotein</keyword>
<dbReference type="EC" id="2.7.13.3" evidence="2"/>
<dbReference type="OrthoDB" id="8127at2157"/>
<dbReference type="InterPro" id="IPR000014">
    <property type="entry name" value="PAS"/>
</dbReference>
<accession>Q0W7J6</accession>
<keyword evidence="4" id="KW-0808">Transferase</keyword>
<reference evidence="11 12" key="1">
    <citation type="journal article" date="2006" name="Science">
        <title>Genome of rice cluster I archaea -- the key methane producers in the rice rhizosphere.</title>
        <authorList>
            <person name="Erkel C."/>
            <person name="Kube M."/>
            <person name="Reinhardt R."/>
            <person name="Liesack W."/>
        </authorList>
    </citation>
    <scope>NUCLEOTIDE SEQUENCE [LARGE SCALE GENOMIC DNA]</scope>
    <source>
        <strain evidence="12">DSM 22066 / NBRC 105507 / MRE50</strain>
    </source>
</reference>
<feature type="transmembrane region" description="Helical" evidence="9">
    <location>
        <begin position="223"/>
        <end position="245"/>
    </location>
</feature>
<evidence type="ECO:0000256" key="8">
    <source>
        <dbReference type="ARBA" id="ARBA00023026"/>
    </source>
</evidence>
<dbReference type="RefSeq" id="WP_012036850.1">
    <property type="nucleotide sequence ID" value="NC_009464.1"/>
</dbReference>
<feature type="transmembrane region" description="Helical" evidence="9">
    <location>
        <begin position="257"/>
        <end position="279"/>
    </location>
</feature>
<protein>
    <recommendedName>
        <fullName evidence="2">histidine kinase</fullName>
        <ecNumber evidence="2">2.7.13.3</ecNumber>
    </recommendedName>
</protein>
<evidence type="ECO:0000256" key="1">
    <source>
        <dbReference type="ARBA" id="ARBA00000085"/>
    </source>
</evidence>
<evidence type="ECO:0000256" key="4">
    <source>
        <dbReference type="ARBA" id="ARBA00022679"/>
    </source>
</evidence>
<dbReference type="PANTHER" id="PTHR41523">
    <property type="entry name" value="TWO-COMPONENT SYSTEM SENSOR PROTEIN"/>
    <property type="match status" value="1"/>
</dbReference>
<comment type="catalytic activity">
    <reaction evidence="1">
        <text>ATP + protein L-histidine = ADP + protein N-phospho-L-histidine.</text>
        <dbReference type="EC" id="2.7.13.3"/>
    </reaction>
</comment>
<organism evidence="11 12">
    <name type="scientific">Methanocella arvoryzae (strain DSM 22066 / NBRC 105507 / MRE50)</name>
    <dbReference type="NCBI Taxonomy" id="351160"/>
    <lineage>
        <taxon>Archaea</taxon>
        <taxon>Methanobacteriati</taxon>
        <taxon>Methanobacteriota</taxon>
        <taxon>Stenosarchaea group</taxon>
        <taxon>Methanomicrobia</taxon>
        <taxon>Methanocellales</taxon>
        <taxon>Methanocellaceae</taxon>
        <taxon>Methanocella</taxon>
    </lineage>
</organism>
<keyword evidence="9" id="KW-0472">Membrane</keyword>
<dbReference type="STRING" id="351160.RCIX156"/>
<keyword evidence="9" id="KW-1133">Transmembrane helix</keyword>
<dbReference type="InterPro" id="IPR000700">
    <property type="entry name" value="PAS-assoc_C"/>
</dbReference>
<sequence>MEIILFKRLHIAAGLIGMDGDAGVKNGSNRIGLMIVAMFITSIVSFILLLVPADGQSLANNLVQVILPLFCMVLTIKLYFSERDRNIKFLSIILTAALLFWTMSSSVWYLLPMIIPPALKLGWYIKGAGAIVWLISYCIIAYGLYTLINSKQWYISPSRSRIINIAGLTLAIVFLAWVLATINWQSRDLDDILILMIYILLDIYIVSTFFKLLLMNLKVNLKYLLISIFVFCLINSIGDIVNIVNFLMGIRIISENLYYITGIIYNASILFLSSALFVYTTNDIREKTLGNLIKKLKDTTLAMENIVMKSPDAMGIFDTSGRAVLVNDHFLEVLGMKRTDISRRLNLSMLPEKIPEISAECLATLREGTSTTIPLAELPASGDKPPVYLQVKLYPIMASDDQIESFAVVMEDITERVKLERELKISLDEKDVLLKEVHHRVKNNLQIVTSLLSLQSAYLSDQKSIDAFNETRNRVMSMALIHEKLYRSRDLARIDFSEYIQMLASQISTTYSMKGNVAMRVNVDKILIGIDMAVPCGLMINEMISNAMKHAFPDGRPGEIVIDMHEYPGDGEKQYLLKVKDNGIGLPEGFSIEKASSLGMILISSLATQLNGSLEIRSDGGTEYSIRIREKSDL</sequence>
<dbReference type="SUPFAM" id="SSF55785">
    <property type="entry name" value="PYP-like sensor domain (PAS domain)"/>
    <property type="match status" value="1"/>
</dbReference>
<dbReference type="PANTHER" id="PTHR41523:SF8">
    <property type="entry name" value="ETHYLENE RESPONSE SENSOR PROTEIN"/>
    <property type="match status" value="1"/>
</dbReference>
<evidence type="ECO:0000256" key="9">
    <source>
        <dbReference type="SAM" id="Phobius"/>
    </source>
</evidence>
<evidence type="ECO:0000256" key="3">
    <source>
        <dbReference type="ARBA" id="ARBA00022553"/>
    </source>
</evidence>
<evidence type="ECO:0000256" key="6">
    <source>
        <dbReference type="ARBA" id="ARBA00022777"/>
    </source>
</evidence>
<dbReference type="Pfam" id="PF02518">
    <property type="entry name" value="HATPase_c"/>
    <property type="match status" value="1"/>
</dbReference>
<dbReference type="NCBIfam" id="TIGR00229">
    <property type="entry name" value="sensory_box"/>
    <property type="match status" value="1"/>
</dbReference>
<keyword evidence="6 11" id="KW-0418">Kinase</keyword>
<dbReference type="Gene3D" id="3.30.565.10">
    <property type="entry name" value="Histidine kinase-like ATPase, C-terminal domain"/>
    <property type="match status" value="1"/>
</dbReference>
<feature type="transmembrane region" description="Helical" evidence="9">
    <location>
        <begin position="92"/>
        <end position="111"/>
    </location>
</feature>
<dbReference type="Pfam" id="PF07568">
    <property type="entry name" value="HisKA_2"/>
    <property type="match status" value="1"/>
</dbReference>
<dbReference type="eggNOG" id="arCOG02335">
    <property type="taxonomic scope" value="Archaea"/>
</dbReference>
<evidence type="ECO:0000259" key="10">
    <source>
        <dbReference type="PROSITE" id="PS50113"/>
    </source>
</evidence>
<dbReference type="InterPro" id="IPR011495">
    <property type="entry name" value="Sig_transdc_His_kin_sub2_dim/P"/>
</dbReference>
<dbReference type="GO" id="GO:0005524">
    <property type="term" value="F:ATP binding"/>
    <property type="evidence" value="ECO:0007669"/>
    <property type="project" value="UniProtKB-KW"/>
</dbReference>
<evidence type="ECO:0000256" key="7">
    <source>
        <dbReference type="ARBA" id="ARBA00022840"/>
    </source>
</evidence>
<feature type="domain" description="PAC" evidence="10">
    <location>
        <begin position="369"/>
        <end position="425"/>
    </location>
</feature>
<feature type="transmembrane region" description="Helical" evidence="9">
    <location>
        <begin position="160"/>
        <end position="180"/>
    </location>
</feature>
<dbReference type="GO" id="GO:0004673">
    <property type="term" value="F:protein histidine kinase activity"/>
    <property type="evidence" value="ECO:0007669"/>
    <property type="project" value="UniProtKB-EC"/>
</dbReference>
<evidence type="ECO:0000313" key="12">
    <source>
        <dbReference type="Proteomes" id="UP000000663"/>
    </source>
</evidence>
<feature type="transmembrane region" description="Helical" evidence="9">
    <location>
        <begin position="192"/>
        <end position="214"/>
    </location>
</feature>
<dbReference type="InterPro" id="IPR035965">
    <property type="entry name" value="PAS-like_dom_sf"/>
</dbReference>
<evidence type="ECO:0000313" key="11">
    <source>
        <dbReference type="EMBL" id="CAJ35647.1"/>
    </source>
</evidence>
<dbReference type="AlphaFoldDB" id="Q0W7J6"/>
<keyword evidence="5" id="KW-0547">Nucleotide-binding</keyword>
<dbReference type="KEGG" id="rci:RCIX156"/>
<dbReference type="Proteomes" id="UP000000663">
    <property type="component" value="Chromosome"/>
</dbReference>
<evidence type="ECO:0000256" key="5">
    <source>
        <dbReference type="ARBA" id="ARBA00022741"/>
    </source>
</evidence>
<feature type="transmembrane region" description="Helical" evidence="9">
    <location>
        <begin position="62"/>
        <end position="80"/>
    </location>
</feature>
<dbReference type="Pfam" id="PF13426">
    <property type="entry name" value="PAS_9"/>
    <property type="match status" value="1"/>
</dbReference>
<evidence type="ECO:0000256" key="2">
    <source>
        <dbReference type="ARBA" id="ARBA00012438"/>
    </source>
</evidence>
<dbReference type="InterPro" id="IPR036890">
    <property type="entry name" value="HATPase_C_sf"/>
</dbReference>
<dbReference type="SMART" id="SM00387">
    <property type="entry name" value="HATPase_c"/>
    <property type="match status" value="1"/>
</dbReference>
<dbReference type="Gene3D" id="3.30.450.20">
    <property type="entry name" value="PAS domain"/>
    <property type="match status" value="1"/>
</dbReference>
<name>Q0W7J6_METAR</name>
<proteinExistence type="predicted"/>
<keyword evidence="7" id="KW-0067">ATP-binding</keyword>
<dbReference type="EMBL" id="AM114193">
    <property type="protein sequence ID" value="CAJ35647.1"/>
    <property type="molecule type" value="Genomic_DNA"/>
</dbReference>
<dbReference type="PROSITE" id="PS50113">
    <property type="entry name" value="PAC"/>
    <property type="match status" value="1"/>
</dbReference>
<gene>
    <name evidence="11" type="ORF">RCIX156</name>
</gene>
<feature type="transmembrane region" description="Helical" evidence="9">
    <location>
        <begin position="31"/>
        <end position="50"/>
    </location>
</feature>
<keyword evidence="9" id="KW-0812">Transmembrane</keyword>